<feature type="compositionally biased region" description="Basic and acidic residues" evidence="1">
    <location>
        <begin position="68"/>
        <end position="89"/>
    </location>
</feature>
<dbReference type="AlphaFoldDB" id="C1E3V8"/>
<dbReference type="KEGG" id="mis:MICPUN_108084"/>
<feature type="region of interest" description="Disordered" evidence="1">
    <location>
        <begin position="54"/>
        <end position="127"/>
    </location>
</feature>
<feature type="compositionally biased region" description="Polar residues" evidence="1">
    <location>
        <begin position="91"/>
        <end position="111"/>
    </location>
</feature>
<feature type="region of interest" description="Disordered" evidence="1">
    <location>
        <begin position="1"/>
        <end position="35"/>
    </location>
</feature>
<dbReference type="GeneID" id="8242649"/>
<dbReference type="RefSeq" id="XP_002501363.1">
    <property type="nucleotide sequence ID" value="XM_002501317.1"/>
</dbReference>
<evidence type="ECO:0000313" key="2">
    <source>
        <dbReference type="EMBL" id="ACO62621.1"/>
    </source>
</evidence>
<gene>
    <name evidence="2" type="ORF">MICPUN_108084</name>
</gene>
<reference evidence="2 3" key="1">
    <citation type="journal article" date="2009" name="Science">
        <title>Green evolution and dynamic adaptations revealed by genomes of the marine picoeukaryotes Micromonas.</title>
        <authorList>
            <person name="Worden A.Z."/>
            <person name="Lee J.H."/>
            <person name="Mock T."/>
            <person name="Rouze P."/>
            <person name="Simmons M.P."/>
            <person name="Aerts A.L."/>
            <person name="Allen A.E."/>
            <person name="Cuvelier M.L."/>
            <person name="Derelle E."/>
            <person name="Everett M.V."/>
            <person name="Foulon E."/>
            <person name="Grimwood J."/>
            <person name="Gundlach H."/>
            <person name="Henrissat B."/>
            <person name="Napoli C."/>
            <person name="McDonald S.M."/>
            <person name="Parker M.S."/>
            <person name="Rombauts S."/>
            <person name="Salamov A."/>
            <person name="Von Dassow P."/>
            <person name="Badger J.H."/>
            <person name="Coutinho P.M."/>
            <person name="Demir E."/>
            <person name="Dubchak I."/>
            <person name="Gentemann C."/>
            <person name="Eikrem W."/>
            <person name="Gready J.E."/>
            <person name="John U."/>
            <person name="Lanier W."/>
            <person name="Lindquist E.A."/>
            <person name="Lucas S."/>
            <person name="Mayer K.F."/>
            <person name="Moreau H."/>
            <person name="Not F."/>
            <person name="Otillar R."/>
            <person name="Panaud O."/>
            <person name="Pangilinan J."/>
            <person name="Paulsen I."/>
            <person name="Piegu B."/>
            <person name="Poliakov A."/>
            <person name="Robbens S."/>
            <person name="Schmutz J."/>
            <person name="Toulza E."/>
            <person name="Wyss T."/>
            <person name="Zelensky A."/>
            <person name="Zhou K."/>
            <person name="Armbrust E.V."/>
            <person name="Bhattacharya D."/>
            <person name="Goodenough U.W."/>
            <person name="Van de Peer Y."/>
            <person name="Grigoriev I.V."/>
        </authorList>
    </citation>
    <scope>NUCLEOTIDE SEQUENCE [LARGE SCALE GENOMIC DNA]</scope>
    <source>
        <strain evidence="3">RCC299 / NOUM17</strain>
    </source>
</reference>
<evidence type="ECO:0000256" key="1">
    <source>
        <dbReference type="SAM" id="MobiDB-lite"/>
    </source>
</evidence>
<feature type="compositionally biased region" description="Low complexity" evidence="1">
    <location>
        <begin position="13"/>
        <end position="26"/>
    </location>
</feature>
<proteinExistence type="predicted"/>
<sequence>MDNKIVANLAPSEAENVENAENAENAENVEEEGGDLDELAAAGLLAVAASNMVPTPRKRKAIATTRVTKIEDTSGGSEEDKADGQRKPLESNASPETQNRGKGWKRSSSWDAQGARLGDGAMDSQMTPREQENIYASRRVEGSDPSLPGVDSQGQEKAINQTYGERNLLNYLPYQQPSPHLASLSKEAAAASRAVVQAFAISAQLRRSTVGDIVSRFYNHQPPSVRAGEGERSFHNDPTSAFKRPSRGWCSAVSVPKAAAAAVRAGYSGDTPSGTVGDEAMNPMMQRASVNPGSRANSQALWQWQNEQASLALSNQHHHSWGGFVGASKDERFNLPVSREAFKKARRKNSIEISKLSSVMEQLRRVVSSIKEPLPAKTRAIVISRAQRILEGICKKAECIPISERAPLSAAVAEVQTWVHQQLDQRFDLRIDHDDEAVMEGLASLVAAADLAR</sequence>
<name>C1E3V8_MICCC</name>
<keyword evidence="3" id="KW-1185">Reference proteome</keyword>
<protein>
    <submittedName>
        <fullName evidence="2">Uncharacterized protein</fullName>
    </submittedName>
</protein>
<dbReference type="Proteomes" id="UP000002009">
    <property type="component" value="Chromosome 4"/>
</dbReference>
<accession>C1E3V8</accession>
<evidence type="ECO:0000313" key="3">
    <source>
        <dbReference type="Proteomes" id="UP000002009"/>
    </source>
</evidence>
<organism evidence="2 3">
    <name type="scientific">Micromonas commoda (strain RCC299 / NOUM17 / CCMP2709)</name>
    <name type="common">Picoplanktonic green alga</name>
    <dbReference type="NCBI Taxonomy" id="296587"/>
    <lineage>
        <taxon>Eukaryota</taxon>
        <taxon>Viridiplantae</taxon>
        <taxon>Chlorophyta</taxon>
        <taxon>Mamiellophyceae</taxon>
        <taxon>Mamiellales</taxon>
        <taxon>Mamiellaceae</taxon>
        <taxon>Micromonas</taxon>
    </lineage>
</organism>
<dbReference type="InParanoid" id="C1E3V8"/>
<dbReference type="EMBL" id="CP001325">
    <property type="protein sequence ID" value="ACO62621.1"/>
    <property type="molecule type" value="Genomic_DNA"/>
</dbReference>